<organism evidence="2 3">
    <name type="scientific">Nocardioides yefusunii</name>
    <dbReference type="NCBI Taxonomy" id="2500546"/>
    <lineage>
        <taxon>Bacteria</taxon>
        <taxon>Bacillati</taxon>
        <taxon>Actinomycetota</taxon>
        <taxon>Actinomycetes</taxon>
        <taxon>Propionibacteriales</taxon>
        <taxon>Nocardioidaceae</taxon>
        <taxon>Nocardioides</taxon>
    </lineage>
</organism>
<dbReference type="PROSITE" id="PS51318">
    <property type="entry name" value="TAT"/>
    <property type="match status" value="1"/>
</dbReference>
<sequence>MTHTTSRRALLQTAAWSAPAISLAATAPAFASSTCTWTSQKVTMASFAPVTFTSTAGATVSTSTSSALASGAVAPEPVTVSVKTTFEANSAPTKSKHLFKFPESGNLAQTAGAPAALRVNNGDKMLKFAMERASGASSPNELGMTVTVGFSPAVTNLQFTITDIDSNGTNQYDKVWLTSVNKAAVDFSTIAASIGSFIDPTSLGTSAKPWQTATNSGSLNAGDSSSDANVRINFRTSEPISEITFVYRNAGTSASATTLNIADLSFDAPQYSGC</sequence>
<comment type="caution">
    <text evidence="2">The sequence shown here is derived from an EMBL/GenBank/DDBJ whole genome shotgun (WGS) entry which is preliminary data.</text>
</comment>
<keyword evidence="3" id="KW-1185">Reference proteome</keyword>
<protein>
    <submittedName>
        <fullName evidence="2">Uncharacterized protein</fullName>
    </submittedName>
</protein>
<dbReference type="EMBL" id="JBHSQI010000002">
    <property type="protein sequence ID" value="MFC6152739.1"/>
    <property type="molecule type" value="Genomic_DNA"/>
</dbReference>
<feature type="chain" id="PRO_5046950665" evidence="1">
    <location>
        <begin position="32"/>
        <end position="274"/>
    </location>
</feature>
<feature type="signal peptide" evidence="1">
    <location>
        <begin position="1"/>
        <end position="31"/>
    </location>
</feature>
<accession>A0ABW1QW17</accession>
<proteinExistence type="predicted"/>
<evidence type="ECO:0000313" key="3">
    <source>
        <dbReference type="Proteomes" id="UP001596098"/>
    </source>
</evidence>
<dbReference type="RefSeq" id="WP_128219615.1">
    <property type="nucleotide sequence ID" value="NZ_CP034929.1"/>
</dbReference>
<dbReference type="Proteomes" id="UP001596098">
    <property type="component" value="Unassembled WGS sequence"/>
</dbReference>
<keyword evidence="1" id="KW-0732">Signal</keyword>
<evidence type="ECO:0000313" key="2">
    <source>
        <dbReference type="EMBL" id="MFC6152739.1"/>
    </source>
</evidence>
<dbReference type="InterPro" id="IPR006311">
    <property type="entry name" value="TAT_signal"/>
</dbReference>
<gene>
    <name evidence="2" type="ORF">ACFPWU_03550</name>
</gene>
<reference evidence="3" key="1">
    <citation type="journal article" date="2019" name="Int. J. Syst. Evol. Microbiol.">
        <title>The Global Catalogue of Microorganisms (GCM) 10K type strain sequencing project: providing services to taxonomists for standard genome sequencing and annotation.</title>
        <authorList>
            <consortium name="The Broad Institute Genomics Platform"/>
            <consortium name="The Broad Institute Genome Sequencing Center for Infectious Disease"/>
            <person name="Wu L."/>
            <person name="Ma J."/>
        </authorList>
    </citation>
    <scope>NUCLEOTIDE SEQUENCE [LARGE SCALE GENOMIC DNA]</scope>
    <source>
        <strain evidence="3">DFY28</strain>
    </source>
</reference>
<name>A0ABW1QW17_9ACTN</name>
<evidence type="ECO:0000256" key="1">
    <source>
        <dbReference type="SAM" id="SignalP"/>
    </source>
</evidence>